<dbReference type="InterPro" id="IPR043519">
    <property type="entry name" value="NT_sf"/>
</dbReference>
<dbReference type="InterPro" id="IPR038763">
    <property type="entry name" value="DHH_sf"/>
</dbReference>
<dbReference type="Gene3D" id="3.10.580.10">
    <property type="entry name" value="CBS-domain"/>
    <property type="match status" value="1"/>
</dbReference>
<dbReference type="InterPro" id="IPR032828">
    <property type="entry name" value="PolyA_RNA-bd"/>
</dbReference>
<dbReference type="eggNOG" id="COG0617">
    <property type="taxonomic scope" value="Bacteria"/>
</dbReference>
<evidence type="ECO:0000256" key="12">
    <source>
        <dbReference type="RuleBase" id="RU003953"/>
    </source>
</evidence>
<keyword evidence="13" id="KW-0175">Coiled coil</keyword>
<dbReference type="Pfam" id="PF01743">
    <property type="entry name" value="PolyA_pol"/>
    <property type="match status" value="1"/>
</dbReference>
<dbReference type="Pfam" id="PF02272">
    <property type="entry name" value="DHHA1"/>
    <property type="match status" value="1"/>
</dbReference>
<sequence length="873" mass="97717">MQAITTHKNADFDALASLVAAGKLYPEAQLVVPGTLNLNVREFVSLYKDTFQLATQKDIDVAAINMLVVTDTRQKDRIGPFTGVLDTLEEIHLYDHHPDTDEDIVTEHTVCEEVGATTTILLEKIYAANIPLSSFEATLFALGIYEDTGCLTFDTTTPRDVAALARLWEIGVNLRVVNQFLNRPLSDEQRVVLDALLSSTQYHELRGVRVAVAVAACPDYVGGLSLLTHKLMEIEDVDVIFTVVSMAERVYVVGRSRIEQVDLGKILAKLNGKGHRHAASATLKETTLEDVLETLVHALYKEISPVKTARDIMSEPVRSITPDTTVDKARERMLRYGHSGFPVVENGGLLGIISRRDLEKASHHGLGHAPVKGYMSKRPRTVPADTPVREIQQLMIEYNLGRLPVTDEGTIVGIVTRTDVLRNLEGTEKVRCATSCTFPAAGDDLTPLINSRLSKKIQSLLLLVAQKADKENVKVFAVGGFIRDLLLNIKNHDLDLVVEPAAIPFAEELNKMLGGRLTSHEKFGTASIVLPEGIHIDLVTSRQEFYARPAALPEVEQSSLKNDLFRRDFTINTLACSLNSPGFGKLIDLFNGIGDLEKGLIRVLYNLSFVEDPLRVLRAIRFEQRFGFRLEETTLSLMENAAQTRVLEKVSKERLHDELVLALQEEKAPEILIRYFTLNIAPMIFPGIRLSDALQERLFAAREMCYWANRNWPDTEVVPGNLYLAALLLEAPFQEARHICRRLRLPQKQREPILAAVEAVPRLKEKLLANALKPSELYRLFSGQPVETLLLLQADSKQSRIWESTALYWEKLRHIQPHISGHDLRELGFKPGPGFQEVLSHIRAARLNGEVKNREEELAMAKKMLAARERNNA</sequence>
<evidence type="ECO:0000256" key="8">
    <source>
        <dbReference type="ARBA" id="ARBA00022741"/>
    </source>
</evidence>
<keyword evidence="11" id="KW-0129">CBS domain</keyword>
<dbReference type="Gene3D" id="3.30.460.10">
    <property type="entry name" value="Beta Polymerase, domain 2"/>
    <property type="match status" value="1"/>
</dbReference>
<dbReference type="RefSeq" id="WP_008514918.1">
    <property type="nucleotide sequence ID" value="NZ_ACJM01000003.1"/>
</dbReference>
<keyword evidence="10 12" id="KW-0694">RNA-binding</keyword>
<dbReference type="Gene3D" id="3.90.1640.10">
    <property type="entry name" value="inorganic pyrophosphatase (n-terminal core)"/>
    <property type="match status" value="1"/>
</dbReference>
<evidence type="ECO:0000256" key="5">
    <source>
        <dbReference type="ARBA" id="ARBA00022694"/>
    </source>
</evidence>
<dbReference type="Pfam" id="PF12627">
    <property type="entry name" value="PolyA_pol_RNAbd"/>
    <property type="match status" value="1"/>
</dbReference>
<dbReference type="SUPFAM" id="SSF81891">
    <property type="entry name" value="Poly A polymerase C-terminal region-like"/>
    <property type="match status" value="1"/>
</dbReference>
<accession>C0GDZ3</accession>
<dbReference type="SUPFAM" id="SSF81301">
    <property type="entry name" value="Nucleotidyltransferase"/>
    <property type="match status" value="1"/>
</dbReference>
<dbReference type="AlphaFoldDB" id="C0GDZ3"/>
<dbReference type="InterPro" id="IPR032810">
    <property type="entry name" value="CCA-adding_enz_C"/>
</dbReference>
<comment type="cofactor">
    <cofactor evidence="1">
        <name>Mg(2+)</name>
        <dbReference type="ChEBI" id="CHEBI:18420"/>
    </cofactor>
</comment>
<evidence type="ECO:0000256" key="11">
    <source>
        <dbReference type="PROSITE-ProRule" id="PRU00703"/>
    </source>
</evidence>
<evidence type="ECO:0000259" key="14">
    <source>
        <dbReference type="PROSITE" id="PS51371"/>
    </source>
</evidence>
<dbReference type="PROSITE" id="PS51371">
    <property type="entry name" value="CBS"/>
    <property type="match status" value="2"/>
</dbReference>
<dbReference type="OrthoDB" id="9805698at2"/>
<dbReference type="GO" id="GO:0000166">
    <property type="term" value="F:nucleotide binding"/>
    <property type="evidence" value="ECO:0007669"/>
    <property type="project" value="UniProtKB-KW"/>
</dbReference>
<keyword evidence="7" id="KW-0479">Metal-binding</keyword>
<keyword evidence="4 12" id="KW-0808">Transferase</keyword>
<evidence type="ECO:0000256" key="3">
    <source>
        <dbReference type="ARBA" id="ARBA00022555"/>
    </source>
</evidence>
<comment type="caution">
    <text evidence="15">The sequence shown here is derived from an EMBL/GenBank/DDBJ whole genome shotgun (WGS) entry which is preliminary data.</text>
</comment>
<dbReference type="CDD" id="cd04595">
    <property type="entry name" value="CBS_pair_DHH_polyA_Pol_assoc"/>
    <property type="match status" value="1"/>
</dbReference>
<evidence type="ECO:0000256" key="4">
    <source>
        <dbReference type="ARBA" id="ARBA00022679"/>
    </source>
</evidence>
<protein>
    <submittedName>
        <fullName evidence="15">CBS domain containing protein</fullName>
    </submittedName>
</protein>
<dbReference type="Gene3D" id="3.10.310.30">
    <property type="match status" value="1"/>
</dbReference>
<dbReference type="InterPro" id="IPR002646">
    <property type="entry name" value="PolA_pol_head_dom"/>
</dbReference>
<evidence type="ECO:0000313" key="16">
    <source>
        <dbReference type="Proteomes" id="UP000006443"/>
    </source>
</evidence>
<dbReference type="SUPFAM" id="SSF64182">
    <property type="entry name" value="DHH phosphoesterases"/>
    <property type="match status" value="1"/>
</dbReference>
<dbReference type="GO" id="GO:0008033">
    <property type="term" value="P:tRNA processing"/>
    <property type="evidence" value="ECO:0007669"/>
    <property type="project" value="UniProtKB-KW"/>
</dbReference>
<keyword evidence="3" id="KW-0820">tRNA-binding</keyword>
<evidence type="ECO:0000256" key="10">
    <source>
        <dbReference type="ARBA" id="ARBA00022884"/>
    </source>
</evidence>
<dbReference type="PANTHER" id="PTHR47788:SF1">
    <property type="entry name" value="A-ADDING TRNA NUCLEOTIDYLTRANSFERASE"/>
    <property type="match status" value="1"/>
</dbReference>
<feature type="domain" description="CBS" evidence="14">
    <location>
        <begin position="313"/>
        <end position="371"/>
    </location>
</feature>
<dbReference type="GO" id="GO:0000049">
    <property type="term" value="F:tRNA binding"/>
    <property type="evidence" value="ECO:0007669"/>
    <property type="project" value="UniProtKB-KW"/>
</dbReference>
<dbReference type="Pfam" id="PF00571">
    <property type="entry name" value="CBS"/>
    <property type="match status" value="2"/>
</dbReference>
<keyword evidence="8" id="KW-0547">Nucleotide-binding</keyword>
<dbReference type="Proteomes" id="UP000006443">
    <property type="component" value="Unassembled WGS sequence"/>
</dbReference>
<dbReference type="CDD" id="cd05398">
    <property type="entry name" value="NT_ClassII-CCAase"/>
    <property type="match status" value="1"/>
</dbReference>
<keyword evidence="9" id="KW-0460">Magnesium</keyword>
<keyword evidence="6" id="KW-0548">Nucleotidyltransferase</keyword>
<evidence type="ECO:0000313" key="15">
    <source>
        <dbReference type="EMBL" id="EEG78287.1"/>
    </source>
</evidence>
<organism evidence="15 16">
    <name type="scientific">Dethiobacter alkaliphilus AHT 1</name>
    <dbReference type="NCBI Taxonomy" id="555088"/>
    <lineage>
        <taxon>Bacteria</taxon>
        <taxon>Bacillati</taxon>
        <taxon>Bacillota</taxon>
        <taxon>Dethiobacteria</taxon>
        <taxon>Dethiobacterales</taxon>
        <taxon>Dethiobacteraceae</taxon>
        <taxon>Dethiobacter</taxon>
    </lineage>
</organism>
<evidence type="ECO:0000256" key="2">
    <source>
        <dbReference type="ARBA" id="ARBA00007265"/>
    </source>
</evidence>
<dbReference type="eggNOG" id="COG0618">
    <property type="taxonomic scope" value="Bacteria"/>
</dbReference>
<dbReference type="Gene3D" id="1.10.3090.10">
    <property type="entry name" value="cca-adding enzyme, domain 2"/>
    <property type="match status" value="1"/>
</dbReference>
<proteinExistence type="inferred from homology"/>
<comment type="similarity">
    <text evidence="2 12">Belongs to the tRNA nucleotidyltransferase/poly(A) polymerase family.</text>
</comment>
<evidence type="ECO:0000256" key="1">
    <source>
        <dbReference type="ARBA" id="ARBA00001946"/>
    </source>
</evidence>
<feature type="domain" description="CBS" evidence="14">
    <location>
        <begin position="375"/>
        <end position="430"/>
    </location>
</feature>
<gene>
    <name evidence="15" type="ORF">DealDRAFT_0702</name>
</gene>
<evidence type="ECO:0000256" key="7">
    <source>
        <dbReference type="ARBA" id="ARBA00022723"/>
    </source>
</evidence>
<dbReference type="EMBL" id="ACJM01000003">
    <property type="protein sequence ID" value="EEG78287.1"/>
    <property type="molecule type" value="Genomic_DNA"/>
</dbReference>
<dbReference type="Pfam" id="PF13735">
    <property type="entry name" value="tRNA_NucTran2_2"/>
    <property type="match status" value="1"/>
</dbReference>
<evidence type="ECO:0000256" key="9">
    <source>
        <dbReference type="ARBA" id="ARBA00022842"/>
    </source>
</evidence>
<dbReference type="SMR" id="C0GDZ3"/>
<name>C0GDZ3_DETAL</name>
<dbReference type="STRING" id="555088.DealDRAFT_0702"/>
<dbReference type="eggNOG" id="COG0517">
    <property type="taxonomic scope" value="Bacteria"/>
</dbReference>
<evidence type="ECO:0000256" key="13">
    <source>
        <dbReference type="SAM" id="Coils"/>
    </source>
</evidence>
<dbReference type="GO" id="GO:0016779">
    <property type="term" value="F:nucleotidyltransferase activity"/>
    <property type="evidence" value="ECO:0007669"/>
    <property type="project" value="UniProtKB-KW"/>
</dbReference>
<reference evidence="15 16" key="1">
    <citation type="submission" date="2009-02" db="EMBL/GenBank/DDBJ databases">
        <title>Sequencing of the draft genome and assembly of Dethiobacter alkaliphilus AHT 1.</title>
        <authorList>
            <consortium name="US DOE Joint Genome Institute (JGI-PGF)"/>
            <person name="Lucas S."/>
            <person name="Copeland A."/>
            <person name="Lapidus A."/>
            <person name="Glavina del Rio T."/>
            <person name="Dalin E."/>
            <person name="Tice H."/>
            <person name="Bruce D."/>
            <person name="Goodwin L."/>
            <person name="Pitluck S."/>
            <person name="Larimer F."/>
            <person name="Land M.L."/>
            <person name="Hauser L."/>
            <person name="Muyzer G."/>
        </authorList>
    </citation>
    <scope>NUCLEOTIDE SEQUENCE [LARGE SCALE GENOMIC DNA]</scope>
    <source>
        <strain evidence="15 16">AHT 1</strain>
    </source>
</reference>
<dbReference type="InterPro" id="IPR052390">
    <property type="entry name" value="tRNA_nt/polyA_polymerase"/>
</dbReference>
<evidence type="ECO:0000256" key="6">
    <source>
        <dbReference type="ARBA" id="ARBA00022695"/>
    </source>
</evidence>
<dbReference type="InterPro" id="IPR000644">
    <property type="entry name" value="CBS_dom"/>
</dbReference>
<dbReference type="SMART" id="SM00116">
    <property type="entry name" value="CBS"/>
    <property type="match status" value="2"/>
</dbReference>
<dbReference type="GO" id="GO:0046872">
    <property type="term" value="F:metal ion binding"/>
    <property type="evidence" value="ECO:0007669"/>
    <property type="project" value="UniProtKB-KW"/>
</dbReference>
<keyword evidence="5" id="KW-0819">tRNA processing</keyword>
<dbReference type="InterPro" id="IPR003156">
    <property type="entry name" value="DHHA1_dom"/>
</dbReference>
<dbReference type="PANTHER" id="PTHR47788">
    <property type="entry name" value="POLYA POLYMERASE"/>
    <property type="match status" value="1"/>
</dbReference>
<dbReference type="SUPFAM" id="SSF54631">
    <property type="entry name" value="CBS-domain pair"/>
    <property type="match status" value="1"/>
</dbReference>
<feature type="coiled-coil region" evidence="13">
    <location>
        <begin position="844"/>
        <end position="871"/>
    </location>
</feature>
<dbReference type="InterPro" id="IPR046342">
    <property type="entry name" value="CBS_dom_sf"/>
</dbReference>
<keyword evidence="16" id="KW-1185">Reference proteome</keyword>